<proteinExistence type="predicted"/>
<dbReference type="EMBL" id="JARTCD010000057">
    <property type="protein sequence ID" value="KAJ8654742.1"/>
    <property type="molecule type" value="Genomic_DNA"/>
</dbReference>
<dbReference type="Proteomes" id="UP001234581">
    <property type="component" value="Unassembled WGS sequence"/>
</dbReference>
<dbReference type="RefSeq" id="XP_058339656.1">
    <property type="nucleotide sequence ID" value="XM_058489620.1"/>
</dbReference>
<protein>
    <submittedName>
        <fullName evidence="2">Uncharacterized protein</fullName>
    </submittedName>
</protein>
<organism evidence="2 3">
    <name type="scientific">Lichtheimia ornata</name>
    <dbReference type="NCBI Taxonomy" id="688661"/>
    <lineage>
        <taxon>Eukaryota</taxon>
        <taxon>Fungi</taxon>
        <taxon>Fungi incertae sedis</taxon>
        <taxon>Mucoromycota</taxon>
        <taxon>Mucoromycotina</taxon>
        <taxon>Mucoromycetes</taxon>
        <taxon>Mucorales</taxon>
        <taxon>Lichtheimiaceae</taxon>
        <taxon>Lichtheimia</taxon>
    </lineage>
</organism>
<evidence type="ECO:0000256" key="1">
    <source>
        <dbReference type="SAM" id="MobiDB-lite"/>
    </source>
</evidence>
<comment type="caution">
    <text evidence="2">The sequence shown here is derived from an EMBL/GenBank/DDBJ whole genome shotgun (WGS) entry which is preliminary data.</text>
</comment>
<feature type="region of interest" description="Disordered" evidence="1">
    <location>
        <begin position="184"/>
        <end position="203"/>
    </location>
</feature>
<keyword evidence="3" id="KW-1185">Reference proteome</keyword>
<dbReference type="AlphaFoldDB" id="A0AAD7XYK2"/>
<accession>A0AAD7XYK2</accession>
<name>A0AAD7XYK2_9FUNG</name>
<feature type="region of interest" description="Disordered" evidence="1">
    <location>
        <begin position="51"/>
        <end position="94"/>
    </location>
</feature>
<dbReference type="GeneID" id="83217038"/>
<evidence type="ECO:0000313" key="2">
    <source>
        <dbReference type="EMBL" id="KAJ8654742.1"/>
    </source>
</evidence>
<gene>
    <name evidence="2" type="ORF">O0I10_009633</name>
</gene>
<reference evidence="2 3" key="1">
    <citation type="submission" date="2023-03" db="EMBL/GenBank/DDBJ databases">
        <title>Genome sequence of Lichtheimia ornata CBS 291.66.</title>
        <authorList>
            <person name="Mohabir J.T."/>
            <person name="Shea T.P."/>
            <person name="Kurbessoian T."/>
            <person name="Berby B."/>
            <person name="Fontaine J."/>
            <person name="Livny J."/>
            <person name="Gnirke A."/>
            <person name="Stajich J.E."/>
            <person name="Cuomo C.A."/>
        </authorList>
    </citation>
    <scope>NUCLEOTIDE SEQUENCE [LARGE SCALE GENOMIC DNA]</scope>
    <source>
        <strain evidence="2">CBS 291.66</strain>
    </source>
</reference>
<feature type="compositionally biased region" description="Low complexity" evidence="1">
    <location>
        <begin position="69"/>
        <end position="79"/>
    </location>
</feature>
<sequence>MVEKKSYHDSGIDDVTAMPDDVYYSDITLDQSSQDDDSDLDELVANEISLPSRSSFNRLQRKPRRERTTSSTFLASASTGKPKYHQQPHYGSVRMSPDDVYRQQEAMDSSRPFFISRALPPPPPPSLPCAITQRCTAASFASTKPMIPAKGILKKGAPESLLSSNQQIQQQHQLHAASVDYLSTTKDDSDDDGDALLSRGTSGGTMRRIKNKIRHYILAHKHNNNRSSPPPCEGCPSTTSGISVVSANSTNRQQVVFQKKKVRYNKMVLVQDTYASYEYDRSPDPQSSCMRLTQEYVDEIKNEVNLFKFDEMVVHPCSRIYTHFYSI</sequence>
<evidence type="ECO:0000313" key="3">
    <source>
        <dbReference type="Proteomes" id="UP001234581"/>
    </source>
</evidence>